<feature type="region of interest" description="Disordered" evidence="1">
    <location>
        <begin position="1"/>
        <end position="97"/>
    </location>
</feature>
<proteinExistence type="predicted"/>
<feature type="compositionally biased region" description="Basic and acidic residues" evidence="1">
    <location>
        <begin position="46"/>
        <end position="61"/>
    </location>
</feature>
<name>A0A640T7U7_STRNI</name>
<dbReference type="AlphaFoldDB" id="A0A640T7U7"/>
<gene>
    <name evidence="2" type="ORF">Sliba_02600</name>
</gene>
<dbReference type="Proteomes" id="UP000429552">
    <property type="component" value="Unassembled WGS sequence"/>
</dbReference>
<comment type="caution">
    <text evidence="2">The sequence shown here is derived from an EMBL/GenBank/DDBJ whole genome shotgun (WGS) entry which is preliminary data.</text>
</comment>
<sequence length="126" mass="13139">MHTDGGAQPHGQRTDAEHSPRPAGGGGQRGADGEQRQPAHPGPARQGEERDGRDDQNRHSGGEVPADARAAGRSITPGRGRTTGNPPQSGERTGKLSLRPVVGVVGSGWAHVLVRGSLPCSWHLRT</sequence>
<dbReference type="EMBL" id="BLIP01000001">
    <property type="protein sequence ID" value="GFE19807.1"/>
    <property type="molecule type" value="Genomic_DNA"/>
</dbReference>
<protein>
    <submittedName>
        <fullName evidence="2">Uncharacterized protein</fullName>
    </submittedName>
</protein>
<evidence type="ECO:0000256" key="1">
    <source>
        <dbReference type="SAM" id="MobiDB-lite"/>
    </source>
</evidence>
<evidence type="ECO:0000313" key="2">
    <source>
        <dbReference type="EMBL" id="GFE19807.1"/>
    </source>
</evidence>
<accession>A0A640T7U7</accession>
<reference evidence="2 3" key="1">
    <citation type="submission" date="2019-12" db="EMBL/GenBank/DDBJ databases">
        <title>Whole genome shotgun sequence of Streptomyces libani subsp. libani NBRC 13452.</title>
        <authorList>
            <person name="Ichikawa N."/>
            <person name="Kimura A."/>
            <person name="Kitahashi Y."/>
            <person name="Komaki H."/>
            <person name="Tamura T."/>
        </authorList>
    </citation>
    <scope>NUCLEOTIDE SEQUENCE [LARGE SCALE GENOMIC DNA]</scope>
    <source>
        <strain evidence="2 3">NBRC 13452</strain>
    </source>
</reference>
<evidence type="ECO:0000313" key="3">
    <source>
        <dbReference type="Proteomes" id="UP000429552"/>
    </source>
</evidence>
<feature type="compositionally biased region" description="Polar residues" evidence="1">
    <location>
        <begin position="82"/>
        <end position="91"/>
    </location>
</feature>
<organism evidence="2 3">
    <name type="scientific">Streptomyces nigrescens</name>
    <dbReference type="NCBI Taxonomy" id="1920"/>
    <lineage>
        <taxon>Bacteria</taxon>
        <taxon>Bacillati</taxon>
        <taxon>Actinomycetota</taxon>
        <taxon>Actinomycetes</taxon>
        <taxon>Kitasatosporales</taxon>
        <taxon>Streptomycetaceae</taxon>
        <taxon>Streptomyces</taxon>
    </lineage>
</organism>